<reference evidence="2" key="1">
    <citation type="submission" date="2020-08" db="EMBL/GenBank/DDBJ databases">
        <title>Multicomponent nature underlies the extraordinary mechanical properties of spider dragline silk.</title>
        <authorList>
            <person name="Kono N."/>
            <person name="Nakamura H."/>
            <person name="Mori M."/>
            <person name="Yoshida Y."/>
            <person name="Ohtoshi R."/>
            <person name="Malay A.D."/>
            <person name="Moran D.A.P."/>
            <person name="Tomita M."/>
            <person name="Numata K."/>
            <person name="Arakawa K."/>
        </authorList>
    </citation>
    <scope>NUCLEOTIDE SEQUENCE</scope>
</reference>
<proteinExistence type="predicted"/>
<comment type="caution">
    <text evidence="2">The sequence shown here is derived from an EMBL/GenBank/DDBJ whole genome shotgun (WGS) entry which is preliminary data.</text>
</comment>
<dbReference type="Proteomes" id="UP000887159">
    <property type="component" value="Unassembled WGS sequence"/>
</dbReference>
<keyword evidence="3" id="KW-1185">Reference proteome</keyword>
<accession>A0A8X6VC94</accession>
<evidence type="ECO:0000313" key="3">
    <source>
        <dbReference type="Proteomes" id="UP000887159"/>
    </source>
</evidence>
<dbReference type="AlphaFoldDB" id="A0A8X6VC94"/>
<keyword evidence="1" id="KW-0812">Transmembrane</keyword>
<feature type="transmembrane region" description="Helical" evidence="1">
    <location>
        <begin position="23"/>
        <end position="45"/>
    </location>
</feature>
<protein>
    <submittedName>
        <fullName evidence="2">Uncharacterized protein</fullName>
    </submittedName>
</protein>
<sequence>MAGHCFHLGDFWKQMSHLIHQDWLTEVCGLHLPYALLILATFRIFNYKPIEARTKGRPILRCSDCMKDKFNV</sequence>
<keyword evidence="1" id="KW-0472">Membrane</keyword>
<organism evidence="2 3">
    <name type="scientific">Trichonephila clavipes</name>
    <name type="common">Golden silk orbweaver</name>
    <name type="synonym">Nephila clavipes</name>
    <dbReference type="NCBI Taxonomy" id="2585209"/>
    <lineage>
        <taxon>Eukaryota</taxon>
        <taxon>Metazoa</taxon>
        <taxon>Ecdysozoa</taxon>
        <taxon>Arthropoda</taxon>
        <taxon>Chelicerata</taxon>
        <taxon>Arachnida</taxon>
        <taxon>Araneae</taxon>
        <taxon>Araneomorphae</taxon>
        <taxon>Entelegynae</taxon>
        <taxon>Araneoidea</taxon>
        <taxon>Nephilidae</taxon>
        <taxon>Trichonephila</taxon>
    </lineage>
</organism>
<name>A0A8X6VC94_TRICX</name>
<evidence type="ECO:0000256" key="1">
    <source>
        <dbReference type="SAM" id="Phobius"/>
    </source>
</evidence>
<gene>
    <name evidence="2" type="ORF">TNCV_665901</name>
</gene>
<dbReference type="EMBL" id="BMAU01021319">
    <property type="protein sequence ID" value="GFY13027.1"/>
    <property type="molecule type" value="Genomic_DNA"/>
</dbReference>
<keyword evidence="1" id="KW-1133">Transmembrane helix</keyword>
<evidence type="ECO:0000313" key="2">
    <source>
        <dbReference type="EMBL" id="GFY13027.1"/>
    </source>
</evidence>